<dbReference type="GO" id="GO:0042254">
    <property type="term" value="P:ribosome biogenesis"/>
    <property type="evidence" value="ECO:0007669"/>
    <property type="project" value="UniProtKB-KW"/>
</dbReference>
<dbReference type="InterPro" id="IPR036764">
    <property type="entry name" value="Peptidase_Prp_sf"/>
</dbReference>
<keyword evidence="2 7" id="KW-0645">Protease</keyword>
<evidence type="ECO:0000256" key="3">
    <source>
        <dbReference type="ARBA" id="ARBA00022801"/>
    </source>
</evidence>
<dbReference type="CDD" id="cd16332">
    <property type="entry name" value="Prp-like"/>
    <property type="match status" value="1"/>
</dbReference>
<reference evidence="7 8" key="1">
    <citation type="journal article" date="2018" name="BMC Genomics">
        <title>Comparative genome analysis of jujube witches'-broom Phytoplasma, an obligate pathogen that causes jujube witches'-broom disease.</title>
        <authorList>
            <person name="Wang J."/>
            <person name="Song L."/>
            <person name="Jiao Q."/>
            <person name="Yang S."/>
            <person name="Gao R."/>
            <person name="Lu X."/>
            <person name="Zhou G."/>
        </authorList>
    </citation>
    <scope>NUCLEOTIDE SEQUENCE [LARGE SCALE GENOMIC DNA]</scope>
    <source>
        <strain evidence="7">Jwb-nky</strain>
    </source>
</reference>
<dbReference type="Gene3D" id="3.30.70.1490">
    <property type="entry name" value="Cysteine protease Prp"/>
    <property type="match status" value="1"/>
</dbReference>
<evidence type="ECO:0000256" key="1">
    <source>
        <dbReference type="ARBA" id="ARBA00022517"/>
    </source>
</evidence>
<keyword evidence="3" id="KW-0378">Hydrolase</keyword>
<keyword evidence="8" id="KW-1185">Reference proteome</keyword>
<proteinExistence type="inferred from homology"/>
<organism evidence="7 8">
    <name type="scientific">Ziziphus jujuba witches'-broom phytoplasma</name>
    <dbReference type="NCBI Taxonomy" id="135727"/>
    <lineage>
        <taxon>Bacteria</taxon>
        <taxon>Bacillati</taxon>
        <taxon>Mycoplasmatota</taxon>
        <taxon>Mollicutes</taxon>
        <taxon>Acholeplasmatales</taxon>
        <taxon>Acholeplasmataceae</taxon>
        <taxon>Candidatus Phytoplasma</taxon>
        <taxon>16SrV (Elm yellows group)</taxon>
    </lineage>
</organism>
<gene>
    <name evidence="7" type="ORF">CWO85_03190</name>
</gene>
<evidence type="ECO:0000256" key="4">
    <source>
        <dbReference type="ARBA" id="ARBA00022807"/>
    </source>
</evidence>
<keyword evidence="1" id="KW-0690">Ribosome biogenesis</keyword>
<evidence type="ECO:0000256" key="5">
    <source>
        <dbReference type="ARBA" id="ARBA00044503"/>
    </source>
</evidence>
<dbReference type="Pfam" id="PF04327">
    <property type="entry name" value="Peptidase_Prp"/>
    <property type="match status" value="1"/>
</dbReference>
<keyword evidence="4" id="KW-0788">Thiol protease</keyword>
<dbReference type="Proteomes" id="UP000272462">
    <property type="component" value="Chromosome"/>
</dbReference>
<dbReference type="EMBL" id="CP025121">
    <property type="protein sequence ID" value="AYJ01482.1"/>
    <property type="molecule type" value="Genomic_DNA"/>
</dbReference>
<accession>A0A660HNF4</accession>
<dbReference type="PANTHER" id="PTHR39178">
    <property type="entry name" value="HYPOTHETICAL RIBOSOME-ASSOCIATED PROTEIN"/>
    <property type="match status" value="1"/>
</dbReference>
<dbReference type="KEGG" id="pzi:CWO85_03190"/>
<dbReference type="GO" id="GO:0006508">
    <property type="term" value="P:proteolysis"/>
    <property type="evidence" value="ECO:0007669"/>
    <property type="project" value="UniProtKB-KW"/>
</dbReference>
<dbReference type="GO" id="GO:0008234">
    <property type="term" value="F:cysteine-type peptidase activity"/>
    <property type="evidence" value="ECO:0007669"/>
    <property type="project" value="UniProtKB-KW"/>
</dbReference>
<evidence type="ECO:0000256" key="6">
    <source>
        <dbReference type="ARBA" id="ARBA00044538"/>
    </source>
</evidence>
<dbReference type="InterPro" id="IPR007422">
    <property type="entry name" value="Peptidase_Prp"/>
</dbReference>
<protein>
    <recommendedName>
        <fullName evidence="6">Ribosomal processing cysteine protease Prp</fullName>
    </recommendedName>
</protein>
<dbReference type="RefSeq" id="WP_121464180.1">
    <property type="nucleotide sequence ID" value="NZ_CP025121.1"/>
</dbReference>
<dbReference type="NCBIfam" id="NF011132">
    <property type="entry name" value="PRK14553.3-1"/>
    <property type="match status" value="1"/>
</dbReference>
<comment type="similarity">
    <text evidence="5">Belongs to the Prp family.</text>
</comment>
<dbReference type="PANTHER" id="PTHR39178:SF1">
    <property type="entry name" value="RIBOSOMAL-PROCESSING CYSTEINE PROTEASE PRP"/>
    <property type="match status" value="1"/>
</dbReference>
<dbReference type="SUPFAM" id="SSF118010">
    <property type="entry name" value="TM1457-like"/>
    <property type="match status" value="1"/>
</dbReference>
<evidence type="ECO:0000256" key="2">
    <source>
        <dbReference type="ARBA" id="ARBA00022670"/>
    </source>
</evidence>
<dbReference type="AlphaFoldDB" id="A0A660HNF4"/>
<sequence>MIKYFFIKEDEKIKKISIKGHALYAPENHDIVCASVSTAIIITINAIEIFELQSNINYSLKKGSFSLQLLKFDSIINKLLLNLEYNLKDLSKNYPKYLKEIKD</sequence>
<name>A0A660HNF4_ZIZJU</name>
<evidence type="ECO:0000313" key="7">
    <source>
        <dbReference type="EMBL" id="AYJ01482.1"/>
    </source>
</evidence>
<evidence type="ECO:0000313" key="8">
    <source>
        <dbReference type="Proteomes" id="UP000272462"/>
    </source>
</evidence>